<sequence>MAERKATNKYYPPEWNPKDGSINKFVGQHPLRDRARKLDQGILIVRFEMPYNVYCDTCKNHIAKGRRYNAEKKSIGKYFTTTIWSFSMKCHHCSARIEVQTDPQNRDYALSKGIHRVLAEETKNDTVTSTYSMTGDEKQDEMRNDPFKRLEHLQEDKEFADEEKVHLIDLLEFRDRLASADYQNNSALRKSFRDKKHLLEAQKKEGLSRGLSLSLLPNAPEDSTLAQTTRFPTKTTSYQQQRAKERLLIKSSSIFGEKAVKDIKREALQKCVKGGVDLGIFGKDYNQTSKKRKTSDTQLKLPLVVEQNKKRKL</sequence>
<protein>
    <recommendedName>
        <fullName evidence="3">Splicing factor YJU2</fullName>
    </recommendedName>
</protein>
<dbReference type="InterPro" id="IPR007590">
    <property type="entry name" value="Saf4/Yju2"/>
</dbReference>
<dbReference type="AlphaFoldDB" id="A0A6B2LAH1"/>
<proteinExistence type="inferred from homology"/>
<dbReference type="PANTHER" id="PTHR12111:SF2">
    <property type="entry name" value="SPLICING FACTOR YJU2B-RELATED"/>
    <property type="match status" value="1"/>
</dbReference>
<organism evidence="2">
    <name type="scientific">Arcella intermedia</name>
    <dbReference type="NCBI Taxonomy" id="1963864"/>
    <lineage>
        <taxon>Eukaryota</taxon>
        <taxon>Amoebozoa</taxon>
        <taxon>Tubulinea</taxon>
        <taxon>Elardia</taxon>
        <taxon>Arcellinida</taxon>
        <taxon>Sphaerothecina</taxon>
        <taxon>Arcellidae</taxon>
        <taxon>Arcella</taxon>
    </lineage>
</organism>
<evidence type="ECO:0008006" key="3">
    <source>
        <dbReference type="Google" id="ProtNLM"/>
    </source>
</evidence>
<evidence type="ECO:0000313" key="2">
    <source>
        <dbReference type="EMBL" id="NDV34062.1"/>
    </source>
</evidence>
<reference evidence="2" key="1">
    <citation type="journal article" date="2020" name="J. Eukaryot. Microbiol.">
        <title>De novo Sequencing, Assembly and Annotation of the Transcriptome for the Free-Living Testate Amoeba Arcella intermedia.</title>
        <authorList>
            <person name="Ribeiro G.M."/>
            <person name="Porfirio-Sousa A.L."/>
            <person name="Maurer-Alcala X.X."/>
            <person name="Katz L.A."/>
            <person name="Lahr D.J.G."/>
        </authorList>
    </citation>
    <scope>NUCLEOTIDE SEQUENCE</scope>
</reference>
<dbReference type="Pfam" id="PF04502">
    <property type="entry name" value="Saf4_Yju2"/>
    <property type="match status" value="1"/>
</dbReference>
<comment type="similarity">
    <text evidence="1">Belongs to the CWC16 family.</text>
</comment>
<name>A0A6B2LAH1_9EUKA</name>
<dbReference type="GO" id="GO:0000398">
    <property type="term" value="P:mRNA splicing, via spliceosome"/>
    <property type="evidence" value="ECO:0007669"/>
    <property type="project" value="InterPro"/>
</dbReference>
<evidence type="ECO:0000256" key="1">
    <source>
        <dbReference type="ARBA" id="ARBA00005595"/>
    </source>
</evidence>
<dbReference type="GO" id="GO:0005684">
    <property type="term" value="C:U2-type spliceosomal complex"/>
    <property type="evidence" value="ECO:0007669"/>
    <property type="project" value="TreeGrafter"/>
</dbReference>
<dbReference type="PANTHER" id="PTHR12111">
    <property type="entry name" value="SPLICING FACTOR YJU2"/>
    <property type="match status" value="1"/>
</dbReference>
<accession>A0A6B2LAH1</accession>
<dbReference type="EMBL" id="GIBP01005093">
    <property type="protein sequence ID" value="NDV34062.1"/>
    <property type="molecule type" value="Transcribed_RNA"/>
</dbReference>
<dbReference type="GO" id="GO:0071014">
    <property type="term" value="C:post-mRNA release spliceosomal complex"/>
    <property type="evidence" value="ECO:0007669"/>
    <property type="project" value="TreeGrafter"/>
</dbReference>